<dbReference type="GO" id="GO:0004674">
    <property type="term" value="F:protein serine/threonine kinase activity"/>
    <property type="evidence" value="ECO:0007669"/>
    <property type="project" value="UniProtKB-KW"/>
</dbReference>
<dbReference type="STRING" id="1081109.A0A166NCV3"/>
<keyword evidence="3" id="KW-0808">Transferase</keyword>
<evidence type="ECO:0000256" key="5">
    <source>
        <dbReference type="ARBA" id="ARBA00022777"/>
    </source>
</evidence>
<dbReference type="InterPro" id="IPR011009">
    <property type="entry name" value="Kinase-like_dom_sf"/>
</dbReference>
<dbReference type="Gene3D" id="1.10.510.10">
    <property type="entry name" value="Transferase(Phosphotransferase) domain 1"/>
    <property type="match status" value="1"/>
</dbReference>
<dbReference type="GO" id="GO:0005524">
    <property type="term" value="F:ATP binding"/>
    <property type="evidence" value="ECO:0007669"/>
    <property type="project" value="UniProtKB-KW"/>
</dbReference>
<gene>
    <name evidence="10" type="ORF">AAL_07818</name>
</gene>
<dbReference type="Pfam" id="PF01163">
    <property type="entry name" value="RIO1"/>
    <property type="match status" value="1"/>
</dbReference>
<reference evidence="10 11" key="1">
    <citation type="journal article" date="2016" name="Genome Biol. Evol.">
        <title>Divergent and convergent evolution of fungal pathogenicity.</title>
        <authorList>
            <person name="Shang Y."/>
            <person name="Xiao G."/>
            <person name="Zheng P."/>
            <person name="Cen K."/>
            <person name="Zhan S."/>
            <person name="Wang C."/>
        </authorList>
    </citation>
    <scope>NUCLEOTIDE SEQUENCE [LARGE SCALE GENOMIC DNA]</scope>
    <source>
        <strain evidence="10 11">RCEF 2490</strain>
    </source>
</reference>
<dbReference type="AlphaFoldDB" id="A0A166NCV3"/>
<dbReference type="SUPFAM" id="SSF56112">
    <property type="entry name" value="Protein kinase-like (PK-like)"/>
    <property type="match status" value="1"/>
</dbReference>
<evidence type="ECO:0000256" key="6">
    <source>
        <dbReference type="ARBA" id="ARBA00022840"/>
    </source>
</evidence>
<name>A0A166NCV3_9HYPO</name>
<comment type="catalytic activity">
    <reaction evidence="7">
        <text>L-threonyl-[protein] + ATP = O-phospho-L-threonyl-[protein] + ADP + H(+)</text>
        <dbReference type="Rhea" id="RHEA:46608"/>
        <dbReference type="Rhea" id="RHEA-COMP:11060"/>
        <dbReference type="Rhea" id="RHEA-COMP:11605"/>
        <dbReference type="ChEBI" id="CHEBI:15378"/>
        <dbReference type="ChEBI" id="CHEBI:30013"/>
        <dbReference type="ChEBI" id="CHEBI:30616"/>
        <dbReference type="ChEBI" id="CHEBI:61977"/>
        <dbReference type="ChEBI" id="CHEBI:456216"/>
        <dbReference type="EC" id="2.7.11.1"/>
    </reaction>
</comment>
<dbReference type="InterPro" id="IPR018934">
    <property type="entry name" value="RIO_dom"/>
</dbReference>
<evidence type="ECO:0000256" key="4">
    <source>
        <dbReference type="ARBA" id="ARBA00022741"/>
    </source>
</evidence>
<keyword evidence="11" id="KW-1185">Reference proteome</keyword>
<proteinExistence type="predicted"/>
<evidence type="ECO:0000256" key="1">
    <source>
        <dbReference type="ARBA" id="ARBA00012513"/>
    </source>
</evidence>
<evidence type="ECO:0000256" key="2">
    <source>
        <dbReference type="ARBA" id="ARBA00022527"/>
    </source>
</evidence>
<protein>
    <recommendedName>
        <fullName evidence="1">non-specific serine/threonine protein kinase</fullName>
        <ecNumber evidence="1">2.7.11.1</ecNumber>
    </recommendedName>
</protein>
<evidence type="ECO:0000313" key="11">
    <source>
        <dbReference type="Proteomes" id="UP000078544"/>
    </source>
</evidence>
<organism evidence="10 11">
    <name type="scientific">Moelleriella libera RCEF 2490</name>
    <dbReference type="NCBI Taxonomy" id="1081109"/>
    <lineage>
        <taxon>Eukaryota</taxon>
        <taxon>Fungi</taxon>
        <taxon>Dikarya</taxon>
        <taxon>Ascomycota</taxon>
        <taxon>Pezizomycotina</taxon>
        <taxon>Sordariomycetes</taxon>
        <taxon>Hypocreomycetidae</taxon>
        <taxon>Hypocreales</taxon>
        <taxon>Clavicipitaceae</taxon>
        <taxon>Moelleriella</taxon>
    </lineage>
</organism>
<sequence length="276" mass="31293">MSGKQFQHRSAQPIILSMEVDDDDSYESEYRVQIGSEVKYLIISPGTFDRDTLSLPIESLPPLPYNEKWTTAHISRHRISKDLEYTLSDRRLAGINNQWHRLSIDCLSLEKTKQLTAMVFEAVSHSCVTTHHDLLPTIIVKIARFEWELPRIGQETRAYQLLEGSEIGPRFLGHVHENGRIIGFILEKLEGRPASFSDLSSCEAAVRNLHQLGLLHGDVNRYNFLITEEGVKLLDFECALENASPESMRKELEHVRAELTDESGRGGGFMFNSDGA</sequence>
<dbReference type="Proteomes" id="UP000078544">
    <property type="component" value="Unassembled WGS sequence"/>
</dbReference>
<comment type="catalytic activity">
    <reaction evidence="8">
        <text>L-seryl-[protein] + ATP = O-phospho-L-seryl-[protein] + ADP + H(+)</text>
        <dbReference type="Rhea" id="RHEA:17989"/>
        <dbReference type="Rhea" id="RHEA-COMP:9863"/>
        <dbReference type="Rhea" id="RHEA-COMP:11604"/>
        <dbReference type="ChEBI" id="CHEBI:15378"/>
        <dbReference type="ChEBI" id="CHEBI:29999"/>
        <dbReference type="ChEBI" id="CHEBI:30616"/>
        <dbReference type="ChEBI" id="CHEBI:83421"/>
        <dbReference type="ChEBI" id="CHEBI:456216"/>
        <dbReference type="EC" id="2.7.11.1"/>
    </reaction>
</comment>
<keyword evidence="2" id="KW-0723">Serine/threonine-protein kinase</keyword>
<evidence type="ECO:0000256" key="8">
    <source>
        <dbReference type="ARBA" id="ARBA00048679"/>
    </source>
</evidence>
<comment type="caution">
    <text evidence="10">The sequence shown here is derived from an EMBL/GenBank/DDBJ whole genome shotgun (WGS) entry which is preliminary data.</text>
</comment>
<evidence type="ECO:0000259" key="9">
    <source>
        <dbReference type="Pfam" id="PF01163"/>
    </source>
</evidence>
<keyword evidence="4" id="KW-0547">Nucleotide-binding</keyword>
<accession>A0A166NCV3</accession>
<keyword evidence="6" id="KW-0067">ATP-binding</keyword>
<evidence type="ECO:0000256" key="7">
    <source>
        <dbReference type="ARBA" id="ARBA00047899"/>
    </source>
</evidence>
<keyword evidence="5" id="KW-0418">Kinase</keyword>
<dbReference type="EC" id="2.7.11.1" evidence="1"/>
<evidence type="ECO:0000313" key="10">
    <source>
        <dbReference type="EMBL" id="KZZ89170.1"/>
    </source>
</evidence>
<feature type="domain" description="RIO-type" evidence="9">
    <location>
        <begin position="206"/>
        <end position="248"/>
    </location>
</feature>
<dbReference type="EMBL" id="AZGY01000026">
    <property type="protein sequence ID" value="KZZ89170.1"/>
    <property type="molecule type" value="Genomic_DNA"/>
</dbReference>
<evidence type="ECO:0000256" key="3">
    <source>
        <dbReference type="ARBA" id="ARBA00022679"/>
    </source>
</evidence>
<dbReference type="OrthoDB" id="2687876at2759"/>